<proteinExistence type="predicted"/>
<feature type="domain" description="DUF7894" evidence="1">
    <location>
        <begin position="326"/>
        <end position="471"/>
    </location>
</feature>
<evidence type="ECO:0000259" key="1">
    <source>
        <dbReference type="Pfam" id="PF25428"/>
    </source>
</evidence>
<dbReference type="GO" id="GO:0016301">
    <property type="term" value="F:kinase activity"/>
    <property type="evidence" value="ECO:0007669"/>
    <property type="project" value="UniProtKB-KW"/>
</dbReference>
<dbReference type="Pfam" id="PF05910">
    <property type="entry name" value="DUF868"/>
    <property type="match status" value="1"/>
</dbReference>
<dbReference type="AlphaFoldDB" id="A0A6A2Z441"/>
<keyword evidence="3" id="KW-1185">Reference proteome</keyword>
<dbReference type="InterPro" id="IPR008586">
    <property type="entry name" value="DUF868_pln"/>
</dbReference>
<dbReference type="Proteomes" id="UP000436088">
    <property type="component" value="Unassembled WGS sequence"/>
</dbReference>
<evidence type="ECO:0000313" key="3">
    <source>
        <dbReference type="Proteomes" id="UP000436088"/>
    </source>
</evidence>
<evidence type="ECO:0000313" key="2">
    <source>
        <dbReference type="EMBL" id="KAE8685875.1"/>
    </source>
</evidence>
<sequence>MAFHFPLRAQSVGSSSYYAERVTEEPHPQTNNKNAQTTVTLVYQTNLVGYYRNVKVLWCKNVMNHSLSIMVNSTQGNFQYSCKIDLKPWHFWSKKGYKSFEVEGSQVDVYWDLRSAKFTSSPEPVSDYYIVLVADEEVVLLLGDYKKKAYKRTKSRPALVEALLIYKKENVFAKKSFATRARFDEKNREHDIVVESSITGIKDPEMWISMDGVVLVHVKNLQWKFRGNQTVLVGKQPVQVMWDVHDWLFSSLGTGHGVFIFKPVMAEAESDKEGSGHGRGDSDSGSKYYSTLVPILQKEIHFTGENLESLSPENRDETQSGKLWRLKVASNVFFVYHDEDGFGNAIARALNPTPHPYTKVPEVLELELGDVKLNGSVTQLRDKDNLKATMVMLDHLEPPVLPQAIYSVLTKIADAEHMSSTFPTIIAPFLVPASKLKLEGRLLTANSGKVPLYGIQVGPECNTPQPVSDPDTSPKCHIDFSNLDS</sequence>
<dbReference type="EMBL" id="VEPZ02001227">
    <property type="protein sequence ID" value="KAE8685875.1"/>
    <property type="molecule type" value="Genomic_DNA"/>
</dbReference>
<dbReference type="PANTHER" id="PTHR31972">
    <property type="entry name" value="EXPRESSED PROTEIN"/>
    <property type="match status" value="1"/>
</dbReference>
<gene>
    <name evidence="2" type="ORF">F3Y22_tig00111088pilonHSYRG00066</name>
</gene>
<accession>A0A6A2Z441</accession>
<dbReference type="InterPro" id="IPR057216">
    <property type="entry name" value="DUF7894"/>
</dbReference>
<dbReference type="PANTHER" id="PTHR31972:SF2">
    <property type="entry name" value="DUF868 FAMILY PROTEIN (DUF868)"/>
    <property type="match status" value="1"/>
</dbReference>
<reference evidence="2" key="1">
    <citation type="submission" date="2019-09" db="EMBL/GenBank/DDBJ databases">
        <title>Draft genome information of white flower Hibiscus syriacus.</title>
        <authorList>
            <person name="Kim Y.-M."/>
        </authorList>
    </citation>
    <scope>NUCLEOTIDE SEQUENCE [LARGE SCALE GENOMIC DNA]</scope>
    <source>
        <strain evidence="2">YM2019G1</strain>
    </source>
</reference>
<organism evidence="2 3">
    <name type="scientific">Hibiscus syriacus</name>
    <name type="common">Rose of Sharon</name>
    <dbReference type="NCBI Taxonomy" id="106335"/>
    <lineage>
        <taxon>Eukaryota</taxon>
        <taxon>Viridiplantae</taxon>
        <taxon>Streptophyta</taxon>
        <taxon>Embryophyta</taxon>
        <taxon>Tracheophyta</taxon>
        <taxon>Spermatophyta</taxon>
        <taxon>Magnoliopsida</taxon>
        <taxon>eudicotyledons</taxon>
        <taxon>Gunneridae</taxon>
        <taxon>Pentapetalae</taxon>
        <taxon>rosids</taxon>
        <taxon>malvids</taxon>
        <taxon>Malvales</taxon>
        <taxon>Malvaceae</taxon>
        <taxon>Malvoideae</taxon>
        <taxon>Hibiscus</taxon>
    </lineage>
</organism>
<protein>
    <submittedName>
        <fullName evidence="2">Calmodulin-binding receptor-like cytoplasmic kinase 1-like</fullName>
    </submittedName>
</protein>
<comment type="caution">
    <text evidence="2">The sequence shown here is derived from an EMBL/GenBank/DDBJ whole genome shotgun (WGS) entry which is preliminary data.</text>
</comment>
<name>A0A6A2Z441_HIBSY</name>
<dbReference type="Pfam" id="PF25428">
    <property type="entry name" value="DUF7894"/>
    <property type="match status" value="1"/>
</dbReference>